<evidence type="ECO:0008006" key="5">
    <source>
        <dbReference type="Google" id="ProtNLM"/>
    </source>
</evidence>
<evidence type="ECO:0000313" key="3">
    <source>
        <dbReference type="EMBL" id="EEQ36613.1"/>
    </source>
</evidence>
<dbReference type="InParanoid" id="C4XXR4"/>
<dbReference type="OrthoDB" id="4025768at2759"/>
<name>C4XXR4_CLAL4</name>
<dbReference type="KEGG" id="clu:CLUG_00736"/>
<sequence>MPHDSKHTATCCPICAKTETLHTQDLVCKDCVNSGVEIIKNSVARNEELNMGMRAEINSIFEACLHYQNGQNLSDLRQRHTDDKHIPNVTTDSVKNLAIQLQKLAIANTKIKINGIQMAEDAMRTKVQRTMANIEKTQKRIDDINKLLDTKVAELAAVFNKQTRSLETETQQIYDQSIDQTMRYSAAVQRKHYKVLRDIALPNYDQWRLSVSSISRRKNVKLLLFGSPVIQLSSFLTFNNKLTEINSFIENLIRFQIELQALLSQNDNSVNLPFLEDLIPLLPNSSFYDLVQEKINFVTKDGKPTTPSPTLEENEDISPKSSKFSVSTDRSIDKIVIEGNVIKIPISFKTINLQRRTSLMSPEPANSISEPVNVDKYSPSFGSYSFQPKSPSPLSESTQQKLALKGKKIVITPHKILTKPFTRLKPKEYLKFISVVVKILINFDVLLKITADRAPGNNLKKQASSGTLGSTFHQLRASGNHYQERLFNMSDREGEDTIYDFEKILSKLANLEPYFHSRSTLQKAKPSKDPSSIASSLINISSSPSSLRFNTSNSESFPSSEFSASIVNVVASQVSSKKKPSRLKELYDTVFNRQTSAVAPTQAENIYGMVSETNSHTDVSKSKVSERSPIIATPETFTDTSTYEQTLGAANGQNYNVKKVMQDVHKILASGFGNSRSKSIRKVGIDNEVKKATLSMMSQSKAQLEDWNVVSTMYK</sequence>
<feature type="region of interest" description="Disordered" evidence="2">
    <location>
        <begin position="299"/>
        <end position="324"/>
    </location>
</feature>
<dbReference type="HOGENOM" id="CLU_464685_0_0_1"/>
<reference evidence="3 4" key="1">
    <citation type="journal article" date="2009" name="Nature">
        <title>Evolution of pathogenicity and sexual reproduction in eight Candida genomes.</title>
        <authorList>
            <person name="Butler G."/>
            <person name="Rasmussen M.D."/>
            <person name="Lin M.F."/>
            <person name="Santos M.A."/>
            <person name="Sakthikumar S."/>
            <person name="Munro C.A."/>
            <person name="Rheinbay E."/>
            <person name="Grabherr M."/>
            <person name="Forche A."/>
            <person name="Reedy J.L."/>
            <person name="Agrafioti I."/>
            <person name="Arnaud M.B."/>
            <person name="Bates S."/>
            <person name="Brown A.J."/>
            <person name="Brunke S."/>
            <person name="Costanzo M.C."/>
            <person name="Fitzpatrick D.A."/>
            <person name="de Groot P.W."/>
            <person name="Harris D."/>
            <person name="Hoyer L.L."/>
            <person name="Hube B."/>
            <person name="Klis F.M."/>
            <person name="Kodira C."/>
            <person name="Lennard N."/>
            <person name="Logue M.E."/>
            <person name="Martin R."/>
            <person name="Neiman A.M."/>
            <person name="Nikolaou E."/>
            <person name="Quail M.A."/>
            <person name="Quinn J."/>
            <person name="Santos M.C."/>
            <person name="Schmitzberger F.F."/>
            <person name="Sherlock G."/>
            <person name="Shah P."/>
            <person name="Silverstein K.A."/>
            <person name="Skrzypek M.S."/>
            <person name="Soll D."/>
            <person name="Staggs R."/>
            <person name="Stansfield I."/>
            <person name="Stumpf M.P."/>
            <person name="Sudbery P.E."/>
            <person name="Srikantha T."/>
            <person name="Zeng Q."/>
            <person name="Berman J."/>
            <person name="Berriman M."/>
            <person name="Heitman J."/>
            <person name="Gow N.A."/>
            <person name="Lorenz M.C."/>
            <person name="Birren B.W."/>
            <person name="Kellis M."/>
            <person name="Cuomo C.A."/>
        </authorList>
    </citation>
    <scope>NUCLEOTIDE SEQUENCE [LARGE SCALE GENOMIC DNA]</scope>
    <source>
        <strain evidence="3 4">ATCC 42720</strain>
    </source>
</reference>
<proteinExistence type="predicted"/>
<keyword evidence="1" id="KW-0175">Coiled coil</keyword>
<organism evidence="3 4">
    <name type="scientific">Clavispora lusitaniae (strain ATCC 42720)</name>
    <name type="common">Yeast</name>
    <name type="synonym">Candida lusitaniae</name>
    <dbReference type="NCBI Taxonomy" id="306902"/>
    <lineage>
        <taxon>Eukaryota</taxon>
        <taxon>Fungi</taxon>
        <taxon>Dikarya</taxon>
        <taxon>Ascomycota</taxon>
        <taxon>Saccharomycotina</taxon>
        <taxon>Pichiomycetes</taxon>
        <taxon>Metschnikowiaceae</taxon>
        <taxon>Clavispora</taxon>
    </lineage>
</organism>
<evidence type="ECO:0000256" key="2">
    <source>
        <dbReference type="SAM" id="MobiDB-lite"/>
    </source>
</evidence>
<evidence type="ECO:0000256" key="1">
    <source>
        <dbReference type="SAM" id="Coils"/>
    </source>
</evidence>
<dbReference type="GeneID" id="8499528"/>
<dbReference type="Proteomes" id="UP000007703">
    <property type="component" value="Unassembled WGS sequence"/>
</dbReference>
<dbReference type="AlphaFoldDB" id="C4XXR4"/>
<dbReference type="VEuPathDB" id="FungiDB:CLUG_00736"/>
<evidence type="ECO:0000313" key="4">
    <source>
        <dbReference type="Proteomes" id="UP000007703"/>
    </source>
</evidence>
<dbReference type="EMBL" id="CH408076">
    <property type="protein sequence ID" value="EEQ36613.1"/>
    <property type="molecule type" value="Genomic_DNA"/>
</dbReference>
<feature type="coiled-coil region" evidence="1">
    <location>
        <begin position="127"/>
        <end position="154"/>
    </location>
</feature>
<protein>
    <recommendedName>
        <fullName evidence="5">Autophagy-related protein</fullName>
    </recommendedName>
</protein>
<accession>C4XXR4</accession>
<dbReference type="OMA" id="LICENCH"/>
<gene>
    <name evidence="3" type="ORF">CLUG_00736</name>
</gene>